<dbReference type="GO" id="GO:0018580">
    <property type="term" value="F:nitronate monooxygenase activity"/>
    <property type="evidence" value="ECO:0007669"/>
    <property type="project" value="InterPro"/>
</dbReference>
<keyword evidence="2" id="KW-0288">FMN</keyword>
<dbReference type="Gene3D" id="3.20.20.70">
    <property type="entry name" value="Aldolase class I"/>
    <property type="match status" value="1"/>
</dbReference>
<evidence type="ECO:0000256" key="3">
    <source>
        <dbReference type="ARBA" id="ARBA00023002"/>
    </source>
</evidence>
<keyword evidence="5" id="KW-1185">Reference proteome</keyword>
<dbReference type="PANTHER" id="PTHR32332:SF34">
    <property type="entry name" value="2-NITROPROPANE DIOXYGENASE FAMILY, PUTATIVE-RELATED"/>
    <property type="match status" value="1"/>
</dbReference>
<evidence type="ECO:0000256" key="1">
    <source>
        <dbReference type="ARBA" id="ARBA00022630"/>
    </source>
</evidence>
<gene>
    <name evidence="4" type="ORF">R9X50_00434200</name>
</gene>
<dbReference type="Pfam" id="PF03060">
    <property type="entry name" value="NMO"/>
    <property type="match status" value="1"/>
</dbReference>
<name>A0AAQ3M7V6_9PEZI</name>
<dbReference type="CDD" id="cd04730">
    <property type="entry name" value="NPD_like"/>
    <property type="match status" value="1"/>
</dbReference>
<dbReference type="InterPro" id="IPR004136">
    <property type="entry name" value="NMO"/>
</dbReference>
<evidence type="ECO:0000256" key="2">
    <source>
        <dbReference type="ARBA" id="ARBA00022643"/>
    </source>
</evidence>
<dbReference type="EMBL" id="CP138585">
    <property type="protein sequence ID" value="WPH01496.1"/>
    <property type="molecule type" value="Genomic_DNA"/>
</dbReference>
<keyword evidence="3" id="KW-0560">Oxidoreductase</keyword>
<dbReference type="AlphaFoldDB" id="A0AAQ3M7V6"/>
<protein>
    <recommendedName>
        <fullName evidence="6">Nitronate monooxygenase domain-containing protein</fullName>
    </recommendedName>
</protein>
<reference evidence="4 5" key="1">
    <citation type="submission" date="2023-11" db="EMBL/GenBank/DDBJ databases">
        <title>An acidophilic fungus is an integral part of prey digestion in a carnivorous sundew plant.</title>
        <authorList>
            <person name="Tsai I.J."/>
        </authorList>
    </citation>
    <scope>NUCLEOTIDE SEQUENCE [LARGE SCALE GENOMIC DNA]</scope>
    <source>
        <strain evidence="4">169a</strain>
    </source>
</reference>
<dbReference type="Proteomes" id="UP001303373">
    <property type="component" value="Chromosome 6"/>
</dbReference>
<sequence>MATHQKLLRQSQKLALTYPWVSKPFIVSAPMKIFSGAELAVAVSSHGGLGFIGPTAKPSDLENILENARGLLPSTLSDKNQLPIGVGFQTWDADLDIAVAAIEKFQPCAAWLFAPRNGQEEFNDWIRRIRSVSSPTQIWIQVGTLREAIATVQAPKDVRPDVLVIQGTDAGGHGRADDGLGLTTLLPEISDALGFDSELPLIAAGGIADGRGVASALGLGAVGVAMGTRFLASSEANIKAGYQNEIIRASDGAHSTVRTTLYNELRGTIGWPEGYNPRTIINQSWIEHKAGVDFRTLQQRHDEATKQGDQAWGPDGRLATYAGTCIGLIHEVKSASAILEDSRQQAIDIMKSMAKLYS</sequence>
<evidence type="ECO:0000313" key="4">
    <source>
        <dbReference type="EMBL" id="WPH01496.1"/>
    </source>
</evidence>
<evidence type="ECO:0000313" key="5">
    <source>
        <dbReference type="Proteomes" id="UP001303373"/>
    </source>
</evidence>
<accession>A0AAQ3M7V6</accession>
<organism evidence="4 5">
    <name type="scientific">Acrodontium crateriforme</name>
    <dbReference type="NCBI Taxonomy" id="150365"/>
    <lineage>
        <taxon>Eukaryota</taxon>
        <taxon>Fungi</taxon>
        <taxon>Dikarya</taxon>
        <taxon>Ascomycota</taxon>
        <taxon>Pezizomycotina</taxon>
        <taxon>Dothideomycetes</taxon>
        <taxon>Dothideomycetidae</taxon>
        <taxon>Mycosphaerellales</taxon>
        <taxon>Teratosphaeriaceae</taxon>
        <taxon>Acrodontium</taxon>
    </lineage>
</organism>
<keyword evidence="1" id="KW-0285">Flavoprotein</keyword>
<dbReference type="PANTHER" id="PTHR32332">
    <property type="entry name" value="2-NITROPROPANE DIOXYGENASE"/>
    <property type="match status" value="1"/>
</dbReference>
<dbReference type="InterPro" id="IPR013785">
    <property type="entry name" value="Aldolase_TIM"/>
</dbReference>
<dbReference type="SUPFAM" id="SSF51412">
    <property type="entry name" value="Inosine monophosphate dehydrogenase (IMPDH)"/>
    <property type="match status" value="1"/>
</dbReference>
<proteinExistence type="predicted"/>
<evidence type="ECO:0008006" key="6">
    <source>
        <dbReference type="Google" id="ProtNLM"/>
    </source>
</evidence>